<reference evidence="7 8" key="1">
    <citation type="journal article" date="2015" name="Genome Announc.">
        <title>Expanding the biotechnology potential of lactobacilli through comparative genomics of 213 strains and associated genera.</title>
        <authorList>
            <person name="Sun Z."/>
            <person name="Harris H.M."/>
            <person name="McCann A."/>
            <person name="Guo C."/>
            <person name="Argimon S."/>
            <person name="Zhang W."/>
            <person name="Yang X."/>
            <person name="Jeffery I.B."/>
            <person name="Cooney J.C."/>
            <person name="Kagawa T.F."/>
            <person name="Liu W."/>
            <person name="Song Y."/>
            <person name="Salvetti E."/>
            <person name="Wrobel A."/>
            <person name="Rasinkangas P."/>
            <person name="Parkhill J."/>
            <person name="Rea M.C."/>
            <person name="O'Sullivan O."/>
            <person name="Ritari J."/>
            <person name="Douillard F.P."/>
            <person name="Paul Ross R."/>
            <person name="Yang R."/>
            <person name="Briner A.E."/>
            <person name="Felis G.E."/>
            <person name="de Vos W.M."/>
            <person name="Barrangou R."/>
            <person name="Klaenhammer T.R."/>
            <person name="Caufield P.W."/>
            <person name="Cui Y."/>
            <person name="Zhang H."/>
            <person name="O'Toole P.W."/>
        </authorList>
    </citation>
    <scope>NUCLEOTIDE SEQUENCE [LARGE SCALE GENOMIC DNA]</scope>
    <source>
        <strain evidence="7 8">DSM 15946</strain>
    </source>
</reference>
<dbReference type="NCBIfam" id="TIGR00107">
    <property type="entry name" value="deoD"/>
    <property type="match status" value="1"/>
</dbReference>
<dbReference type="GO" id="GO:0004850">
    <property type="term" value="F:uridine phosphorylase activity"/>
    <property type="evidence" value="ECO:0007669"/>
    <property type="project" value="UniProtKB-EC"/>
</dbReference>
<comment type="function">
    <text evidence="5">Catalyzes the reversible phosphorolytic breakdown of the N-glycosidic bond in the beta-(deoxy)ribonucleoside molecules, with the formation of the corresponding free purine bases and pentose-1-phosphate.</text>
</comment>
<proteinExistence type="inferred from homology"/>
<comment type="similarity">
    <text evidence="1 5">Belongs to the PNP/UDP phosphorylase family.</text>
</comment>
<evidence type="ECO:0000256" key="4">
    <source>
        <dbReference type="ARBA" id="ARBA00048447"/>
    </source>
</evidence>
<feature type="site" description="Important for catalytic activity" evidence="5">
    <location>
        <position position="222"/>
    </location>
</feature>
<comment type="caution">
    <text evidence="7">The sequence shown here is derived from an EMBL/GenBank/DDBJ whole genome shotgun (WGS) entry which is preliminary data.</text>
</comment>
<dbReference type="Gene3D" id="3.40.50.1580">
    <property type="entry name" value="Nucleoside phosphorylase domain"/>
    <property type="match status" value="1"/>
</dbReference>
<evidence type="ECO:0000256" key="5">
    <source>
        <dbReference type="HAMAP-Rule" id="MF_01627"/>
    </source>
</evidence>
<dbReference type="InterPro" id="IPR004402">
    <property type="entry name" value="DeoD-type"/>
</dbReference>
<evidence type="ECO:0000256" key="1">
    <source>
        <dbReference type="ARBA" id="ARBA00010456"/>
    </source>
</evidence>
<feature type="binding site" description="in other chain" evidence="5">
    <location>
        <position position="25"/>
    </location>
    <ligand>
        <name>phosphate</name>
        <dbReference type="ChEBI" id="CHEBI:43474"/>
        <note>ligand shared between dimeric partners</note>
    </ligand>
</feature>
<evidence type="ECO:0000313" key="7">
    <source>
        <dbReference type="EMBL" id="KRL89762.1"/>
    </source>
</evidence>
<dbReference type="PATRIC" id="fig|1423760.3.peg.1681"/>
<comment type="subunit">
    <text evidence="5">Homohexamer; trimer of homodimers.</text>
</comment>
<dbReference type="GO" id="GO:0005829">
    <property type="term" value="C:cytosol"/>
    <property type="evidence" value="ECO:0007669"/>
    <property type="project" value="TreeGrafter"/>
</dbReference>
<evidence type="ECO:0000256" key="2">
    <source>
        <dbReference type="ARBA" id="ARBA00022676"/>
    </source>
</evidence>
<dbReference type="NCBIfam" id="NF004489">
    <property type="entry name" value="PRK05819.1"/>
    <property type="match status" value="1"/>
</dbReference>
<dbReference type="InterPro" id="IPR018016">
    <property type="entry name" value="Nucleoside_phosphorylase_CS"/>
</dbReference>
<accession>A0A0R1UGM5</accession>
<feature type="domain" description="Nucleoside phosphorylase" evidence="6">
    <location>
        <begin position="21"/>
        <end position="228"/>
    </location>
</feature>
<evidence type="ECO:0000313" key="8">
    <source>
        <dbReference type="Proteomes" id="UP000050816"/>
    </source>
</evidence>
<dbReference type="GO" id="GO:0004731">
    <property type="term" value="F:purine-nucleoside phosphorylase activity"/>
    <property type="evidence" value="ECO:0007669"/>
    <property type="project" value="UniProtKB-UniRule"/>
</dbReference>
<comment type="catalytic activity">
    <reaction evidence="5">
        <text>a purine D-ribonucleoside + phosphate = a purine nucleobase + alpha-D-ribose 1-phosphate</text>
        <dbReference type="Rhea" id="RHEA:19805"/>
        <dbReference type="ChEBI" id="CHEBI:26386"/>
        <dbReference type="ChEBI" id="CHEBI:43474"/>
        <dbReference type="ChEBI" id="CHEBI:57720"/>
        <dbReference type="ChEBI" id="CHEBI:142355"/>
        <dbReference type="EC" id="2.4.2.1"/>
    </reaction>
</comment>
<feature type="binding site" evidence="5">
    <location>
        <position position="9"/>
    </location>
    <ligand>
        <name>a purine D-ribonucleoside</name>
        <dbReference type="ChEBI" id="CHEBI:142355"/>
        <note>ligand shared between dimeric partners</note>
    </ligand>
</feature>
<dbReference type="Pfam" id="PF01048">
    <property type="entry name" value="PNP_UDP_1"/>
    <property type="match status" value="1"/>
</dbReference>
<feature type="binding site" description="in other chain" evidence="5">
    <location>
        <position position="29"/>
    </location>
    <ligand>
        <name>phosphate</name>
        <dbReference type="ChEBI" id="CHEBI:43474"/>
        <note>ligand shared between dimeric partners</note>
    </ligand>
</feature>
<evidence type="ECO:0000259" key="6">
    <source>
        <dbReference type="Pfam" id="PF01048"/>
    </source>
</evidence>
<feature type="binding site" evidence="5">
    <location>
        <position position="48"/>
    </location>
    <ligand>
        <name>phosphate</name>
        <dbReference type="ChEBI" id="CHEBI:43474"/>
        <note>ligand shared between dimeric partners</note>
    </ligand>
</feature>
<protein>
    <recommendedName>
        <fullName evidence="5">Purine nucleoside phosphorylase DeoD-type</fullName>
        <shortName evidence="5">PNP</shortName>
        <ecNumber evidence="5">2.4.2.1</ecNumber>
    </recommendedName>
</protein>
<comment type="catalytic activity">
    <reaction evidence="4">
        <text>uridine + phosphate = alpha-D-ribose 1-phosphate + uracil</text>
        <dbReference type="Rhea" id="RHEA:24388"/>
        <dbReference type="ChEBI" id="CHEBI:16704"/>
        <dbReference type="ChEBI" id="CHEBI:17568"/>
        <dbReference type="ChEBI" id="CHEBI:43474"/>
        <dbReference type="ChEBI" id="CHEBI:57720"/>
        <dbReference type="EC" id="2.4.2.3"/>
    </reaction>
</comment>
<dbReference type="PANTHER" id="PTHR43691">
    <property type="entry name" value="URIDINE PHOSPHORYLASE"/>
    <property type="match status" value="1"/>
</dbReference>
<feature type="active site" description="Proton donor" evidence="5">
    <location>
        <position position="209"/>
    </location>
</feature>
<comment type="catalytic activity">
    <reaction evidence="5">
        <text>a purine 2'-deoxy-D-ribonucleoside + phosphate = a purine nucleobase + 2-deoxy-alpha-D-ribose 1-phosphate</text>
        <dbReference type="Rhea" id="RHEA:36431"/>
        <dbReference type="ChEBI" id="CHEBI:26386"/>
        <dbReference type="ChEBI" id="CHEBI:43474"/>
        <dbReference type="ChEBI" id="CHEBI:57259"/>
        <dbReference type="ChEBI" id="CHEBI:142361"/>
        <dbReference type="EC" id="2.4.2.1"/>
    </reaction>
</comment>
<dbReference type="AlphaFoldDB" id="A0A0R1UGM5"/>
<dbReference type="InterPro" id="IPR035994">
    <property type="entry name" value="Nucleoside_phosphorylase_sf"/>
</dbReference>
<evidence type="ECO:0000256" key="3">
    <source>
        <dbReference type="ARBA" id="ARBA00022679"/>
    </source>
</evidence>
<feature type="binding site" description="in other chain" evidence="5">
    <location>
        <begin position="92"/>
        <end position="95"/>
    </location>
    <ligand>
        <name>phosphate</name>
        <dbReference type="ChEBI" id="CHEBI:43474"/>
        <note>ligand shared between dimeric partners</note>
    </ligand>
</feature>
<dbReference type="EC" id="2.4.2.1" evidence="5"/>
<dbReference type="PROSITE" id="PS01232">
    <property type="entry name" value="PNP_UDP_1"/>
    <property type="match status" value="1"/>
</dbReference>
<name>A0A0R1UGM5_9LACO</name>
<dbReference type="CDD" id="cd09006">
    <property type="entry name" value="PNP_EcPNPI-like"/>
    <property type="match status" value="1"/>
</dbReference>
<dbReference type="InterPro" id="IPR000845">
    <property type="entry name" value="Nucleoside_phosphorylase_d"/>
</dbReference>
<dbReference type="SUPFAM" id="SSF53167">
    <property type="entry name" value="Purine and uridine phosphorylases"/>
    <property type="match status" value="1"/>
</dbReference>
<sequence>MGEISMSTHIEAQAGDYAETVLLPGDPLRAKYIAETFLTDVKQVNRVRNAFGYTGTYQGHRISVQGSGMGIPSMSIYINELVREYGVKTIIRVGSCGGMAPDVHVRDVLLASGSTTDSAVTANTFGPGVHYAPLANFELLDTAYHVAEKLGIQVKVGDIFAADRFYNDELDMQKLADYGILGTEMESAGLYLLGAKLHFKALSVLTVSDLIFGEEKASAEERERTFNDMIKIALETAIQQG</sequence>
<dbReference type="GO" id="GO:0006152">
    <property type="term" value="P:purine nucleoside catabolic process"/>
    <property type="evidence" value="ECO:0007669"/>
    <property type="project" value="TreeGrafter"/>
</dbReference>
<dbReference type="HAMAP" id="MF_01627">
    <property type="entry name" value="Pur_nucleosid_phosp"/>
    <property type="match status" value="1"/>
</dbReference>
<organism evidence="7 8">
    <name type="scientific">Limosilactobacillus ingluviei DSM 15946</name>
    <dbReference type="NCBI Taxonomy" id="1423760"/>
    <lineage>
        <taxon>Bacteria</taxon>
        <taxon>Bacillati</taxon>
        <taxon>Bacillota</taxon>
        <taxon>Bacilli</taxon>
        <taxon>Lactobacillales</taxon>
        <taxon>Lactobacillaceae</taxon>
        <taxon>Limosilactobacillus</taxon>
    </lineage>
</organism>
<dbReference type="EMBL" id="AZFK01000042">
    <property type="protein sequence ID" value="KRL89762.1"/>
    <property type="molecule type" value="Genomic_DNA"/>
</dbReference>
<keyword evidence="2 5" id="KW-0328">Glycosyltransferase</keyword>
<gene>
    <name evidence="5" type="primary">deoD</name>
    <name evidence="7" type="ORF">FC43_GL001608</name>
</gene>
<feature type="binding site" description="in other chain" evidence="5">
    <location>
        <begin position="184"/>
        <end position="186"/>
    </location>
    <ligand>
        <name>a purine D-ribonucleoside</name>
        <dbReference type="ChEBI" id="CHEBI:142355"/>
        <note>ligand shared between dimeric partners</note>
    </ligand>
</feature>
<feature type="binding site" description="in other chain" evidence="5">
    <location>
        <begin position="208"/>
        <end position="209"/>
    </location>
    <ligand>
        <name>a purine D-ribonucleoside</name>
        <dbReference type="ChEBI" id="CHEBI:142355"/>
        <note>ligand shared between dimeric partners</note>
    </ligand>
</feature>
<dbReference type="PANTHER" id="PTHR43691:SF11">
    <property type="entry name" value="FI09636P-RELATED"/>
    <property type="match status" value="1"/>
</dbReference>
<keyword evidence="3 5" id="KW-0808">Transferase</keyword>
<dbReference type="Proteomes" id="UP000050816">
    <property type="component" value="Unassembled WGS sequence"/>
</dbReference>